<dbReference type="GO" id="GO:0071973">
    <property type="term" value="P:bacterial-type flagellum-dependent cell motility"/>
    <property type="evidence" value="ECO:0007669"/>
    <property type="project" value="InterPro"/>
</dbReference>
<gene>
    <name evidence="12" type="ORF">G3574_16535</name>
</gene>
<dbReference type="AlphaFoldDB" id="A0A6B3SUX3"/>
<feature type="region of interest" description="Disordered" evidence="10">
    <location>
        <begin position="21"/>
        <end position="43"/>
    </location>
</feature>
<keyword evidence="6" id="KW-0963">Cytoplasm</keyword>
<comment type="function">
    <text evidence="1">Needed for flagellar regrowth and assembly.</text>
</comment>
<protein>
    <recommendedName>
        <fullName evidence="4">Flagellar assembly protein FliH</fullName>
    </recommendedName>
</protein>
<dbReference type="RefSeq" id="WP_163965433.1">
    <property type="nucleotide sequence ID" value="NZ_JAAIVB010000054.1"/>
</dbReference>
<proteinExistence type="inferred from homology"/>
<dbReference type="PANTHER" id="PTHR34982:SF1">
    <property type="entry name" value="FLAGELLAR ASSEMBLY PROTEIN FLIH"/>
    <property type="match status" value="1"/>
</dbReference>
<dbReference type="InterPro" id="IPR051472">
    <property type="entry name" value="T3SS_Stator/FliH"/>
</dbReference>
<dbReference type="EMBL" id="JAAIVB010000054">
    <property type="protein sequence ID" value="NEX62696.1"/>
    <property type="molecule type" value="Genomic_DNA"/>
</dbReference>
<evidence type="ECO:0000256" key="2">
    <source>
        <dbReference type="ARBA" id="ARBA00004496"/>
    </source>
</evidence>
<comment type="caution">
    <text evidence="12">The sequence shown here is derived from an EMBL/GenBank/DDBJ whole genome shotgun (WGS) entry which is preliminary data.</text>
</comment>
<dbReference type="PANTHER" id="PTHR34982">
    <property type="entry name" value="YOP PROTEINS TRANSLOCATION PROTEIN L"/>
    <property type="match status" value="1"/>
</dbReference>
<keyword evidence="5" id="KW-0813">Transport</keyword>
<keyword evidence="12" id="KW-0282">Flagellum</keyword>
<evidence type="ECO:0000256" key="6">
    <source>
        <dbReference type="ARBA" id="ARBA00022490"/>
    </source>
</evidence>
<dbReference type="GO" id="GO:0015031">
    <property type="term" value="P:protein transport"/>
    <property type="evidence" value="ECO:0007669"/>
    <property type="project" value="UniProtKB-KW"/>
</dbReference>
<evidence type="ECO:0000256" key="9">
    <source>
        <dbReference type="ARBA" id="ARBA00023225"/>
    </source>
</evidence>
<feature type="compositionally biased region" description="Basic and acidic residues" evidence="10">
    <location>
        <begin position="33"/>
        <end position="43"/>
    </location>
</feature>
<dbReference type="InterPro" id="IPR000563">
    <property type="entry name" value="Flag_FliH"/>
</dbReference>
<evidence type="ECO:0000256" key="8">
    <source>
        <dbReference type="ARBA" id="ARBA00022927"/>
    </source>
</evidence>
<name>A0A6B3SUX3_9BURK</name>
<feature type="domain" description="Flagellar assembly protein FliH/Type III secretion system HrpE" evidence="11">
    <location>
        <begin position="81"/>
        <end position="207"/>
    </location>
</feature>
<dbReference type="GO" id="GO:0003774">
    <property type="term" value="F:cytoskeletal motor activity"/>
    <property type="evidence" value="ECO:0007669"/>
    <property type="project" value="InterPro"/>
</dbReference>
<organism evidence="12 13">
    <name type="scientific">Noviherbaspirillum galbum</name>
    <dbReference type="NCBI Taxonomy" id="2709383"/>
    <lineage>
        <taxon>Bacteria</taxon>
        <taxon>Pseudomonadati</taxon>
        <taxon>Pseudomonadota</taxon>
        <taxon>Betaproteobacteria</taxon>
        <taxon>Burkholderiales</taxon>
        <taxon>Oxalobacteraceae</taxon>
        <taxon>Noviherbaspirillum</taxon>
    </lineage>
</organism>
<dbReference type="InterPro" id="IPR018035">
    <property type="entry name" value="Flagellar_FliH/T3SS_HrpE"/>
</dbReference>
<sequence>MSRIIPKEQLSAYQRWELASFSKEDQNAQPKQSAEELRRQEEELAALREEARQQGYAAGYTTGYEDGHGEGTEAGRAEGAQESAMLKLIVAQFQDEVGRANERVAEDMLNLSLDLAKAMLKTALKVRPELVLPIVSEAIRYLPSLQPPALLVLHPDDAHIVRAHIADEVEKGGWRIAEDVAMERGGCRVETASNQIDAALSTRWQRLADSFGRQSGWLE</sequence>
<evidence type="ECO:0000256" key="4">
    <source>
        <dbReference type="ARBA" id="ARBA00016507"/>
    </source>
</evidence>
<evidence type="ECO:0000256" key="3">
    <source>
        <dbReference type="ARBA" id="ARBA00006602"/>
    </source>
</evidence>
<evidence type="ECO:0000256" key="5">
    <source>
        <dbReference type="ARBA" id="ARBA00022448"/>
    </source>
</evidence>
<dbReference type="Proteomes" id="UP000482155">
    <property type="component" value="Unassembled WGS sequence"/>
</dbReference>
<keyword evidence="7" id="KW-1005">Bacterial flagellum biogenesis</keyword>
<evidence type="ECO:0000256" key="7">
    <source>
        <dbReference type="ARBA" id="ARBA00022795"/>
    </source>
</evidence>
<evidence type="ECO:0000313" key="12">
    <source>
        <dbReference type="EMBL" id="NEX62696.1"/>
    </source>
</evidence>
<comment type="similarity">
    <text evidence="3">Belongs to the FliH family.</text>
</comment>
<keyword evidence="12" id="KW-0969">Cilium</keyword>
<comment type="subcellular location">
    <subcellularLocation>
        <location evidence="2">Cytoplasm</location>
    </subcellularLocation>
</comment>
<dbReference type="PRINTS" id="PR01003">
    <property type="entry name" value="FLGFLIH"/>
</dbReference>
<dbReference type="Pfam" id="PF02108">
    <property type="entry name" value="FliH"/>
    <property type="match status" value="1"/>
</dbReference>
<evidence type="ECO:0000256" key="10">
    <source>
        <dbReference type="SAM" id="MobiDB-lite"/>
    </source>
</evidence>
<keyword evidence="8" id="KW-0653">Protein transport</keyword>
<evidence type="ECO:0000313" key="13">
    <source>
        <dbReference type="Proteomes" id="UP000482155"/>
    </source>
</evidence>
<keyword evidence="12" id="KW-0966">Cell projection</keyword>
<reference evidence="12 13" key="1">
    <citation type="submission" date="2020-02" db="EMBL/GenBank/DDBJ databases">
        <authorList>
            <person name="Kim M.K."/>
        </authorList>
    </citation>
    <scope>NUCLEOTIDE SEQUENCE [LARGE SCALE GENOMIC DNA]</scope>
    <source>
        <strain evidence="12 13">17J57-3</strain>
    </source>
</reference>
<evidence type="ECO:0000256" key="1">
    <source>
        <dbReference type="ARBA" id="ARBA00003041"/>
    </source>
</evidence>
<keyword evidence="13" id="KW-1185">Reference proteome</keyword>
<dbReference type="GO" id="GO:0044781">
    <property type="term" value="P:bacterial-type flagellum organization"/>
    <property type="evidence" value="ECO:0007669"/>
    <property type="project" value="UniProtKB-KW"/>
</dbReference>
<dbReference type="GO" id="GO:0009288">
    <property type="term" value="C:bacterial-type flagellum"/>
    <property type="evidence" value="ECO:0007669"/>
    <property type="project" value="InterPro"/>
</dbReference>
<dbReference type="GO" id="GO:0005829">
    <property type="term" value="C:cytosol"/>
    <property type="evidence" value="ECO:0007669"/>
    <property type="project" value="TreeGrafter"/>
</dbReference>
<evidence type="ECO:0000259" key="11">
    <source>
        <dbReference type="Pfam" id="PF02108"/>
    </source>
</evidence>
<accession>A0A6B3SUX3</accession>
<keyword evidence="9" id="KW-1006">Bacterial flagellum protein export</keyword>